<dbReference type="InterPro" id="IPR049936">
    <property type="entry name" value="TopBP1_BRCT_8"/>
</dbReference>
<dbReference type="FunFam" id="3.40.50.10190:FF:000018">
    <property type="entry name" value="DNA topoisomerase 2-binding protein 1"/>
    <property type="match status" value="1"/>
</dbReference>
<dbReference type="GO" id="GO:0007095">
    <property type="term" value="P:mitotic G2 DNA damage checkpoint signaling"/>
    <property type="evidence" value="ECO:0007669"/>
    <property type="project" value="TreeGrafter"/>
</dbReference>
<feature type="region of interest" description="Disordered" evidence="9">
    <location>
        <begin position="318"/>
        <end position="362"/>
    </location>
</feature>
<feature type="compositionally biased region" description="Polar residues" evidence="9">
    <location>
        <begin position="377"/>
        <end position="386"/>
    </location>
</feature>
<dbReference type="InterPro" id="IPR001357">
    <property type="entry name" value="BRCT_dom"/>
</dbReference>
<dbReference type="Proteomes" id="UP000887566">
    <property type="component" value="Unplaced"/>
</dbReference>
<evidence type="ECO:0000313" key="12">
    <source>
        <dbReference type="WBParaSite" id="PSAMB.scaffold132size74629.g2708.t1"/>
    </source>
</evidence>
<feature type="region of interest" description="Disordered" evidence="9">
    <location>
        <begin position="509"/>
        <end position="550"/>
    </location>
</feature>
<feature type="compositionally biased region" description="Low complexity" evidence="9">
    <location>
        <begin position="318"/>
        <end position="328"/>
    </location>
</feature>
<accession>A0A914UX32</accession>
<dbReference type="SMART" id="SM00292">
    <property type="entry name" value="BRCT"/>
    <property type="match status" value="6"/>
</dbReference>
<evidence type="ECO:0000313" key="11">
    <source>
        <dbReference type="Proteomes" id="UP000887566"/>
    </source>
</evidence>
<feature type="region of interest" description="Disordered" evidence="9">
    <location>
        <begin position="970"/>
        <end position="1004"/>
    </location>
</feature>
<feature type="domain" description="BRCT" evidence="10">
    <location>
        <begin position="224"/>
        <end position="314"/>
    </location>
</feature>
<dbReference type="PROSITE" id="PS50172">
    <property type="entry name" value="BRCT"/>
    <property type="match status" value="5"/>
</dbReference>
<dbReference type="Pfam" id="PF12738">
    <property type="entry name" value="PTCB-BRCT"/>
    <property type="match status" value="2"/>
</dbReference>
<feature type="compositionally biased region" description="Basic and acidic residues" evidence="9">
    <location>
        <begin position="522"/>
        <end position="533"/>
    </location>
</feature>
<name>A0A914UX32_9BILA</name>
<dbReference type="GO" id="GO:0006270">
    <property type="term" value="P:DNA replication initiation"/>
    <property type="evidence" value="ECO:0007669"/>
    <property type="project" value="TreeGrafter"/>
</dbReference>
<dbReference type="AlphaFoldDB" id="A0A914UX32"/>
<dbReference type="Pfam" id="PF00533">
    <property type="entry name" value="BRCT"/>
    <property type="match status" value="3"/>
</dbReference>
<evidence type="ECO:0000256" key="2">
    <source>
        <dbReference type="ARBA" id="ARBA00004300"/>
    </source>
</evidence>
<feature type="compositionally biased region" description="Basic and acidic residues" evidence="9">
    <location>
        <begin position="973"/>
        <end position="1004"/>
    </location>
</feature>
<dbReference type="GO" id="GO:0005634">
    <property type="term" value="C:nucleus"/>
    <property type="evidence" value="ECO:0007669"/>
    <property type="project" value="UniProtKB-SubCell"/>
</dbReference>
<dbReference type="WBParaSite" id="PSAMB.scaffold132size74629.g2708.t1">
    <property type="protein sequence ID" value="PSAMB.scaffold132size74629.g2708.t1"/>
    <property type="gene ID" value="PSAMB.scaffold132size74629.g2708"/>
</dbReference>
<proteinExistence type="predicted"/>
<dbReference type="GO" id="GO:0005813">
    <property type="term" value="C:centrosome"/>
    <property type="evidence" value="ECO:0007669"/>
    <property type="project" value="UniProtKB-SubCell"/>
</dbReference>
<feature type="compositionally biased region" description="Polar residues" evidence="9">
    <location>
        <begin position="329"/>
        <end position="348"/>
    </location>
</feature>
<evidence type="ECO:0000256" key="3">
    <source>
        <dbReference type="ARBA" id="ARBA00022490"/>
    </source>
</evidence>
<sequence>MNRTRNQSTISTSTRSGSDSDVAMYVLTTEVEENEQFFADQPLSDREIALQHEAYAPNSYTNKTAENFAGRFYCTLQSRGRNVFVIPAFRGPIFQHLSDLKCKLYGPPIVLQYLHKNTHLPRWSHPVFSETMRGAVVCFTGIDRNERTETARCIQWMSGAFTTDLNVHTTHLVALECDPKSEKYQKATEHRLPVLSIAWVDAAWTAAKENSEVSYVTNELVEKFALKLFDKLVMTVSGTSKEERVEISRLIEAHGGRFTGEMRSGLCTHLICDSTTGEKYRKARAWDNMFIVTKAWLIDCVEQGYRLSEQRYEPSRKLLLPSSKSNRPTRSSVSEAADARSSTPQPDAQSMPDPDFSAIPPYASGLGMSQMADATMNAESSTTAMASPTPVKARAVGARASSSRTSGKRLQDVSVAALDVFDTSTATTGDCLEGCRILAVGFSGARLDKIRKMINAVGGTRMNKFDSLVTHVIVGNEHLDRATSTALRDYSGAVVTAEWLVESYKKRRPQPPNAFAHPVWSRKNDIPEEDSRRSTNGNSTAHETIERDRVPADSVREVVHMDFTEIDEQALVDAADAFEARAATAAPVDAAVTEVDDEQDKFFANYTFRLTNFNEQVAEEICNRIIELGGTIVPDGSVTVNMLVCPLLDYEAAPMVAAHLKCEQIVTIAWLQICDEMSKFVDPDSNPVFRPIPADPNSELLKGCVITITGFLGVERSVYIEIARILGASFQETLSKNARDGLKATTHLVVRSTESEKYKRAVLWGLPVVDAGWLLQCMLSNRLVAWQRFAFQPDSVPLGAFGCRSDDHWRLSNASNARDSPVMATNHSAPLVEEEKVSESVATNFRNRKSVTSTADFGRLPASSTPVHARIESLRSGRKRSAPGGTPNGEPLIDTPSKFLDPDKPFKPAYNLKKARAFIDELDSPQSNNSFGFASVSQVGRVLEQAAIRMGQGINLDNIPSPITANESANHLDSARESFSERHQKIADSKQTPKDRTPEEDEQRRWSLKELGGVVLDSKDFDVSCSHLIAGSTFRNEKLLGSIASGKWVLQRSYLDASYKQGYFVNEADYEWGNEKLAVSFKDERTAKLAAACKRWRIRLTERGSTGAYDGWRCVLFVSSNKMAGMRRLLHSGGGQAWTRDEITSYDNITHALVDNCSAWRPSELDALIAAGVRCYRSDFIATYLMEEPIDDRASYWPEYRAAIDLTQK</sequence>
<protein>
    <submittedName>
        <fullName evidence="12">BRCT domain-containing protein</fullName>
    </submittedName>
</protein>
<evidence type="ECO:0000256" key="9">
    <source>
        <dbReference type="SAM" id="MobiDB-lite"/>
    </source>
</evidence>
<keyword evidence="6" id="KW-0234">DNA repair</keyword>
<dbReference type="CDD" id="cd17731">
    <property type="entry name" value="BRCT_TopBP1_rpt2_like"/>
    <property type="match status" value="1"/>
</dbReference>
<evidence type="ECO:0000256" key="1">
    <source>
        <dbReference type="ARBA" id="ARBA00004123"/>
    </source>
</evidence>
<keyword evidence="5" id="KW-0227">DNA damage</keyword>
<organism evidence="11 12">
    <name type="scientific">Plectus sambesii</name>
    <dbReference type="NCBI Taxonomy" id="2011161"/>
    <lineage>
        <taxon>Eukaryota</taxon>
        <taxon>Metazoa</taxon>
        <taxon>Ecdysozoa</taxon>
        <taxon>Nematoda</taxon>
        <taxon>Chromadorea</taxon>
        <taxon>Plectida</taxon>
        <taxon>Plectina</taxon>
        <taxon>Plectoidea</taxon>
        <taxon>Plectidae</taxon>
        <taxon>Plectus</taxon>
    </lineage>
</organism>
<evidence type="ECO:0000259" key="10">
    <source>
        <dbReference type="PROSITE" id="PS50172"/>
    </source>
</evidence>
<feature type="domain" description="BRCT" evidence="10">
    <location>
        <begin position="696"/>
        <end position="791"/>
    </location>
</feature>
<dbReference type="CDD" id="cd17728">
    <property type="entry name" value="BRCT_TopBP1_rpt8"/>
    <property type="match status" value="1"/>
</dbReference>
<reference evidence="12" key="1">
    <citation type="submission" date="2022-11" db="UniProtKB">
        <authorList>
            <consortium name="WormBaseParasite"/>
        </authorList>
    </citation>
    <scope>IDENTIFICATION</scope>
</reference>
<evidence type="ECO:0000256" key="5">
    <source>
        <dbReference type="ARBA" id="ARBA00022763"/>
    </source>
</evidence>
<keyword evidence="11" id="KW-1185">Reference proteome</keyword>
<dbReference type="InterPro" id="IPR057595">
    <property type="entry name" value="TopB1_SLF1_BRCT"/>
</dbReference>
<dbReference type="Gene3D" id="3.40.50.10190">
    <property type="entry name" value="BRCT domain"/>
    <property type="match status" value="8"/>
</dbReference>
<dbReference type="InterPro" id="IPR036420">
    <property type="entry name" value="BRCT_dom_sf"/>
</dbReference>
<feature type="region of interest" description="Disordered" evidence="9">
    <location>
        <begin position="375"/>
        <end position="409"/>
    </location>
</feature>
<feature type="region of interest" description="Disordered" evidence="9">
    <location>
        <begin position="873"/>
        <end position="901"/>
    </location>
</feature>
<keyword evidence="7" id="KW-0206">Cytoskeleton</keyword>
<feature type="domain" description="BRCT" evidence="10">
    <location>
        <begin position="598"/>
        <end position="688"/>
    </location>
</feature>
<evidence type="ECO:0000256" key="8">
    <source>
        <dbReference type="ARBA" id="ARBA00023242"/>
    </source>
</evidence>
<keyword evidence="4" id="KW-0677">Repeat</keyword>
<feature type="domain" description="BRCT" evidence="10">
    <location>
        <begin position="427"/>
        <end position="517"/>
    </location>
</feature>
<evidence type="ECO:0000256" key="6">
    <source>
        <dbReference type="ARBA" id="ARBA00023204"/>
    </source>
</evidence>
<dbReference type="InterPro" id="IPR059215">
    <property type="entry name" value="BRCT2_TopBP1-like"/>
</dbReference>
<evidence type="ECO:0000256" key="4">
    <source>
        <dbReference type="ARBA" id="ARBA00022737"/>
    </source>
</evidence>
<dbReference type="SUPFAM" id="SSF52113">
    <property type="entry name" value="BRCT domain"/>
    <property type="match status" value="6"/>
</dbReference>
<comment type="subcellular location">
    <subcellularLocation>
        <location evidence="2">Cytoplasm</location>
        <location evidence="2">Cytoskeleton</location>
        <location evidence="2">Microtubule organizing center</location>
        <location evidence="2">Centrosome</location>
    </subcellularLocation>
    <subcellularLocation>
        <location evidence="1">Nucleus</location>
    </subcellularLocation>
</comment>
<feature type="domain" description="BRCT" evidence="10">
    <location>
        <begin position="127"/>
        <end position="200"/>
    </location>
</feature>
<dbReference type="GO" id="GO:0033314">
    <property type="term" value="P:mitotic DNA replication checkpoint signaling"/>
    <property type="evidence" value="ECO:0007669"/>
    <property type="project" value="TreeGrafter"/>
</dbReference>
<keyword evidence="3" id="KW-0963">Cytoplasm</keyword>
<evidence type="ECO:0000256" key="7">
    <source>
        <dbReference type="ARBA" id="ARBA00023212"/>
    </source>
</evidence>
<dbReference type="Pfam" id="PF23294">
    <property type="entry name" value="BRCT_TopB1_SLF1"/>
    <property type="match status" value="1"/>
</dbReference>
<feature type="compositionally biased region" description="Low complexity" evidence="9">
    <location>
        <begin position="391"/>
        <end position="405"/>
    </location>
</feature>
<dbReference type="CDD" id="cd17738">
    <property type="entry name" value="BRCT_TopBP1_rpt7"/>
    <property type="match status" value="1"/>
</dbReference>
<keyword evidence="8" id="KW-0539">Nucleus</keyword>
<dbReference type="PANTHER" id="PTHR13561">
    <property type="entry name" value="DNA REPLICATION REGULATOR DPB11-RELATED"/>
    <property type="match status" value="1"/>
</dbReference>
<dbReference type="GO" id="GO:0006281">
    <property type="term" value="P:DNA repair"/>
    <property type="evidence" value="ECO:0007669"/>
    <property type="project" value="UniProtKB-KW"/>
</dbReference>
<dbReference type="PANTHER" id="PTHR13561:SF20">
    <property type="entry name" value="DNA TOPOISOMERASE 2-BINDING PROTEIN 1"/>
    <property type="match status" value="1"/>
</dbReference>